<dbReference type="AlphaFoldDB" id="A0A9D4NJM9"/>
<protein>
    <submittedName>
        <fullName evidence="1">Uncharacterized protein</fullName>
    </submittedName>
</protein>
<evidence type="ECO:0000313" key="2">
    <source>
        <dbReference type="Proteomes" id="UP000828390"/>
    </source>
</evidence>
<gene>
    <name evidence="1" type="ORF">DPMN_020110</name>
</gene>
<comment type="caution">
    <text evidence="1">The sequence shown here is derived from an EMBL/GenBank/DDBJ whole genome shotgun (WGS) entry which is preliminary data.</text>
</comment>
<dbReference type="EMBL" id="JAIWYP010000001">
    <property type="protein sequence ID" value="KAH3895941.1"/>
    <property type="molecule type" value="Genomic_DNA"/>
</dbReference>
<name>A0A9D4NJM9_DREPO</name>
<accession>A0A9D4NJM9</accession>
<reference evidence="1" key="1">
    <citation type="journal article" date="2019" name="bioRxiv">
        <title>The Genome of the Zebra Mussel, Dreissena polymorpha: A Resource for Invasive Species Research.</title>
        <authorList>
            <person name="McCartney M.A."/>
            <person name="Auch B."/>
            <person name="Kono T."/>
            <person name="Mallez S."/>
            <person name="Zhang Y."/>
            <person name="Obille A."/>
            <person name="Becker A."/>
            <person name="Abrahante J.E."/>
            <person name="Garbe J."/>
            <person name="Badalamenti J.P."/>
            <person name="Herman A."/>
            <person name="Mangelson H."/>
            <person name="Liachko I."/>
            <person name="Sullivan S."/>
            <person name="Sone E.D."/>
            <person name="Koren S."/>
            <person name="Silverstein K.A.T."/>
            <person name="Beckman K.B."/>
            <person name="Gohl D.M."/>
        </authorList>
    </citation>
    <scope>NUCLEOTIDE SEQUENCE</scope>
    <source>
        <strain evidence="1">Duluth1</strain>
        <tissue evidence="1">Whole animal</tissue>
    </source>
</reference>
<evidence type="ECO:0000313" key="1">
    <source>
        <dbReference type="EMBL" id="KAH3895941.1"/>
    </source>
</evidence>
<reference evidence="1" key="2">
    <citation type="submission" date="2020-11" db="EMBL/GenBank/DDBJ databases">
        <authorList>
            <person name="McCartney M.A."/>
            <person name="Auch B."/>
            <person name="Kono T."/>
            <person name="Mallez S."/>
            <person name="Becker A."/>
            <person name="Gohl D.M."/>
            <person name="Silverstein K.A.T."/>
            <person name="Koren S."/>
            <person name="Bechman K.B."/>
            <person name="Herman A."/>
            <person name="Abrahante J.E."/>
            <person name="Garbe J."/>
        </authorList>
    </citation>
    <scope>NUCLEOTIDE SEQUENCE</scope>
    <source>
        <strain evidence="1">Duluth1</strain>
        <tissue evidence="1">Whole animal</tissue>
    </source>
</reference>
<keyword evidence="2" id="KW-1185">Reference proteome</keyword>
<organism evidence="1 2">
    <name type="scientific">Dreissena polymorpha</name>
    <name type="common">Zebra mussel</name>
    <name type="synonym">Mytilus polymorpha</name>
    <dbReference type="NCBI Taxonomy" id="45954"/>
    <lineage>
        <taxon>Eukaryota</taxon>
        <taxon>Metazoa</taxon>
        <taxon>Spiralia</taxon>
        <taxon>Lophotrochozoa</taxon>
        <taxon>Mollusca</taxon>
        <taxon>Bivalvia</taxon>
        <taxon>Autobranchia</taxon>
        <taxon>Heteroconchia</taxon>
        <taxon>Euheterodonta</taxon>
        <taxon>Imparidentia</taxon>
        <taxon>Neoheterodontei</taxon>
        <taxon>Myida</taxon>
        <taxon>Dreissenoidea</taxon>
        <taxon>Dreissenidae</taxon>
        <taxon>Dreissena</taxon>
    </lineage>
</organism>
<sequence length="70" mass="7497">MKGSAVSKSSNVRGRGLSTSVYYIILAVTNKGDNCRSAPAQSTSIDIKLAQQPHVSHLQEPQSRTTLPLT</sequence>
<proteinExistence type="predicted"/>
<dbReference type="Proteomes" id="UP000828390">
    <property type="component" value="Unassembled WGS sequence"/>
</dbReference>